<evidence type="ECO:0000313" key="2">
    <source>
        <dbReference type="EMBL" id="EFP76147.1"/>
    </source>
</evidence>
<evidence type="ECO:0000256" key="1">
    <source>
        <dbReference type="SAM" id="MobiDB-lite"/>
    </source>
</evidence>
<dbReference type="KEGG" id="pgr:PGTG_02588"/>
<feature type="compositionally biased region" description="Basic and acidic residues" evidence="1">
    <location>
        <begin position="97"/>
        <end position="113"/>
    </location>
</feature>
<dbReference type="InParanoid" id="E3JVS2"/>
<sequence length="113" mass="12687">MVVTNLSPNNKILKYLRPMAGWKGFLQRYMLASWKGFLPDGERYMLAGWKGFLPDGERYMLAGWKGFLPDGKGPIIPSALTVLTTPTMIPITTTTNNKEKTNAPYDHCDPPKP</sequence>
<evidence type="ECO:0000313" key="3">
    <source>
        <dbReference type="Proteomes" id="UP000008783"/>
    </source>
</evidence>
<dbReference type="HOGENOM" id="CLU_2134792_0_0_1"/>
<dbReference type="EMBL" id="DS178265">
    <property type="protein sequence ID" value="EFP76147.1"/>
    <property type="molecule type" value="Genomic_DNA"/>
</dbReference>
<name>E3JVS2_PUCGT</name>
<dbReference type="Proteomes" id="UP000008783">
    <property type="component" value="Unassembled WGS sequence"/>
</dbReference>
<dbReference type="GeneID" id="10533714"/>
<proteinExistence type="predicted"/>
<gene>
    <name evidence="2" type="ORF">PGTG_02588</name>
</gene>
<feature type="region of interest" description="Disordered" evidence="1">
    <location>
        <begin position="92"/>
        <end position="113"/>
    </location>
</feature>
<protein>
    <submittedName>
        <fullName evidence="2">Uncharacterized protein</fullName>
    </submittedName>
</protein>
<dbReference type="RefSeq" id="XP_003320566.1">
    <property type="nucleotide sequence ID" value="XM_003320518.2"/>
</dbReference>
<reference evidence="3" key="2">
    <citation type="journal article" date="2011" name="Proc. Natl. Acad. Sci. U.S.A.">
        <title>Obligate biotrophy features unraveled by the genomic analysis of rust fungi.</title>
        <authorList>
            <person name="Duplessis S."/>
            <person name="Cuomo C.A."/>
            <person name="Lin Y.-C."/>
            <person name="Aerts A."/>
            <person name="Tisserant E."/>
            <person name="Veneault-Fourrey C."/>
            <person name="Joly D.L."/>
            <person name="Hacquard S."/>
            <person name="Amselem J."/>
            <person name="Cantarel B.L."/>
            <person name="Chiu R."/>
            <person name="Coutinho P.M."/>
            <person name="Feau N."/>
            <person name="Field M."/>
            <person name="Frey P."/>
            <person name="Gelhaye E."/>
            <person name="Goldberg J."/>
            <person name="Grabherr M.G."/>
            <person name="Kodira C.D."/>
            <person name="Kohler A."/>
            <person name="Kuees U."/>
            <person name="Lindquist E.A."/>
            <person name="Lucas S.M."/>
            <person name="Mago R."/>
            <person name="Mauceli E."/>
            <person name="Morin E."/>
            <person name="Murat C."/>
            <person name="Pangilinan J.L."/>
            <person name="Park R."/>
            <person name="Pearson M."/>
            <person name="Quesneville H."/>
            <person name="Rouhier N."/>
            <person name="Sakthikumar S."/>
            <person name="Salamov A.A."/>
            <person name="Schmutz J."/>
            <person name="Selles B."/>
            <person name="Shapiro H."/>
            <person name="Tanguay P."/>
            <person name="Tuskan G.A."/>
            <person name="Henrissat B."/>
            <person name="Van de Peer Y."/>
            <person name="Rouze P."/>
            <person name="Ellis J.G."/>
            <person name="Dodds P.N."/>
            <person name="Schein J.E."/>
            <person name="Zhong S."/>
            <person name="Hamelin R.C."/>
            <person name="Grigoriev I.V."/>
            <person name="Szabo L.J."/>
            <person name="Martin F."/>
        </authorList>
    </citation>
    <scope>NUCLEOTIDE SEQUENCE [LARGE SCALE GENOMIC DNA]</scope>
    <source>
        <strain evidence="3">CRL 75-36-700-3 / race SCCL</strain>
    </source>
</reference>
<dbReference type="VEuPathDB" id="FungiDB:PGTG_02588"/>
<organism evidence="2 3">
    <name type="scientific">Puccinia graminis f. sp. tritici (strain CRL 75-36-700-3 / race SCCL)</name>
    <name type="common">Black stem rust fungus</name>
    <dbReference type="NCBI Taxonomy" id="418459"/>
    <lineage>
        <taxon>Eukaryota</taxon>
        <taxon>Fungi</taxon>
        <taxon>Dikarya</taxon>
        <taxon>Basidiomycota</taxon>
        <taxon>Pucciniomycotina</taxon>
        <taxon>Pucciniomycetes</taxon>
        <taxon>Pucciniales</taxon>
        <taxon>Pucciniaceae</taxon>
        <taxon>Puccinia</taxon>
    </lineage>
</organism>
<dbReference type="AlphaFoldDB" id="E3JVS2"/>
<keyword evidence="3" id="KW-1185">Reference proteome</keyword>
<reference key="1">
    <citation type="submission" date="2007-01" db="EMBL/GenBank/DDBJ databases">
        <title>The Genome Sequence of Puccinia graminis f. sp. tritici Strain CRL 75-36-700-3.</title>
        <authorList>
            <consortium name="The Broad Institute Genome Sequencing Platform"/>
            <person name="Birren B."/>
            <person name="Lander E."/>
            <person name="Galagan J."/>
            <person name="Nusbaum C."/>
            <person name="Devon K."/>
            <person name="Cuomo C."/>
            <person name="Jaffe D."/>
            <person name="Butler J."/>
            <person name="Alvarez P."/>
            <person name="Gnerre S."/>
            <person name="Grabherr M."/>
            <person name="Mauceli E."/>
            <person name="Brockman W."/>
            <person name="Young S."/>
            <person name="LaButti K."/>
            <person name="Sykes S."/>
            <person name="DeCaprio D."/>
            <person name="Crawford M."/>
            <person name="Koehrsen M."/>
            <person name="Engels R."/>
            <person name="Montgomery P."/>
            <person name="Pearson M."/>
            <person name="Howarth C."/>
            <person name="Larson L."/>
            <person name="White J."/>
            <person name="Zeng Q."/>
            <person name="Kodira C."/>
            <person name="Yandava C."/>
            <person name="Alvarado L."/>
            <person name="O'Leary S."/>
            <person name="Szabo L."/>
            <person name="Dean R."/>
            <person name="Schein J."/>
        </authorList>
    </citation>
    <scope>NUCLEOTIDE SEQUENCE</scope>
    <source>
        <strain>CRL 75-36-700-3</strain>
    </source>
</reference>
<accession>E3JVS2</accession>